<sequence>MRKLYVIILTVFTIYSCKKENHKTEPKIKKENYNPTEYFSFPTNIKNWKKYAEIVINDSLKKVSGEFEDYIIEGYIDKNSQKIGWWNIVNRKNDQADNARIEYRIIDKKEFVNQYISYNLKDGNDTINSLFYLRKKLRKPNTLRYKFYTPNKKNKINMSGKFFISYFSNNKKLKTEDLKCFKKNNYYYVDINFPTQGTIIVKSLFEEGYEYDSGEMGVNDMYIVDTLK</sequence>
<dbReference type="EMBL" id="JPRI01000006">
    <property type="protein sequence ID" value="KFF25055.1"/>
    <property type="molecule type" value="Genomic_DNA"/>
</dbReference>
<dbReference type="PROSITE" id="PS51257">
    <property type="entry name" value="PROKAR_LIPOPROTEIN"/>
    <property type="match status" value="1"/>
</dbReference>
<name>A0ABR4UJX3_9FLAO</name>
<reference evidence="1 2" key="1">
    <citation type="submission" date="2014-07" db="EMBL/GenBank/DDBJ databases">
        <title>Genome of Chryseobacterium vrystaatense LMG 22846.</title>
        <authorList>
            <person name="Pipes S.E."/>
            <person name="Stropko S.J."/>
            <person name="Newman J.D."/>
        </authorList>
    </citation>
    <scope>NUCLEOTIDE SEQUENCE [LARGE SCALE GENOMIC DNA]</scope>
    <source>
        <strain evidence="1 2">LMG 22846</strain>
    </source>
</reference>
<proteinExistence type="predicted"/>
<organism evidence="1 2">
    <name type="scientific">Chryseobacterium vrystaatense</name>
    <dbReference type="NCBI Taxonomy" id="307480"/>
    <lineage>
        <taxon>Bacteria</taxon>
        <taxon>Pseudomonadati</taxon>
        <taxon>Bacteroidota</taxon>
        <taxon>Flavobacteriia</taxon>
        <taxon>Flavobacteriales</taxon>
        <taxon>Weeksellaceae</taxon>
        <taxon>Chryseobacterium group</taxon>
        <taxon>Chryseobacterium</taxon>
    </lineage>
</organism>
<evidence type="ECO:0000313" key="2">
    <source>
        <dbReference type="Proteomes" id="UP000028719"/>
    </source>
</evidence>
<accession>A0ABR4UJX3</accession>
<dbReference type="Proteomes" id="UP000028719">
    <property type="component" value="Unassembled WGS sequence"/>
</dbReference>
<protein>
    <submittedName>
        <fullName evidence="1">Uncharacterized protein</fullName>
    </submittedName>
</protein>
<gene>
    <name evidence="1" type="ORF">IW16_16655</name>
</gene>
<keyword evidence="2" id="KW-1185">Reference proteome</keyword>
<dbReference type="RefSeq" id="WP_034746480.1">
    <property type="nucleotide sequence ID" value="NZ_JPRI01000006.1"/>
</dbReference>
<evidence type="ECO:0000313" key="1">
    <source>
        <dbReference type="EMBL" id="KFF25055.1"/>
    </source>
</evidence>
<comment type="caution">
    <text evidence="1">The sequence shown here is derived from an EMBL/GenBank/DDBJ whole genome shotgun (WGS) entry which is preliminary data.</text>
</comment>